<evidence type="ECO:0000256" key="1">
    <source>
        <dbReference type="ARBA" id="ARBA00004604"/>
    </source>
</evidence>
<dbReference type="Proteomes" id="UP000193560">
    <property type="component" value="Unassembled WGS sequence"/>
</dbReference>
<feature type="coiled-coil region" evidence="6">
    <location>
        <begin position="148"/>
        <end position="175"/>
    </location>
</feature>
<comment type="caution">
    <text evidence="7">The sequence shown here is derived from an EMBL/GenBank/DDBJ whole genome shotgun (WGS) entry which is preliminary data.</text>
</comment>
<dbReference type="STRING" id="90262.A0A1X2IDD7"/>
<evidence type="ECO:0000256" key="4">
    <source>
        <dbReference type="ARBA" id="ARBA00023163"/>
    </source>
</evidence>
<comment type="similarity">
    <text evidence="2">Belongs to the eukaryotic RPA49/POLR1E RNA polymerase subunit family.</text>
</comment>
<proteinExistence type="inferred from homology"/>
<keyword evidence="6" id="KW-0175">Coiled coil</keyword>
<evidence type="ECO:0000313" key="8">
    <source>
        <dbReference type="Proteomes" id="UP000193560"/>
    </source>
</evidence>
<evidence type="ECO:0000313" key="7">
    <source>
        <dbReference type="EMBL" id="ORZ13612.1"/>
    </source>
</evidence>
<dbReference type="GO" id="GO:0006362">
    <property type="term" value="P:transcription elongation by RNA polymerase I"/>
    <property type="evidence" value="ECO:0007669"/>
    <property type="project" value="EnsemblFungi"/>
</dbReference>
<protein>
    <submittedName>
        <fullName evidence="7">RNA polymerase I associated factor, A49-like protein</fullName>
    </submittedName>
</protein>
<evidence type="ECO:0000256" key="6">
    <source>
        <dbReference type="SAM" id="Coils"/>
    </source>
</evidence>
<keyword evidence="4" id="KW-0804">Transcription</keyword>
<dbReference type="EMBL" id="MCGE01000016">
    <property type="protein sequence ID" value="ORZ13612.1"/>
    <property type="molecule type" value="Genomic_DNA"/>
</dbReference>
<dbReference type="GO" id="GO:0005736">
    <property type="term" value="C:RNA polymerase I complex"/>
    <property type="evidence" value="ECO:0007669"/>
    <property type="project" value="EnsemblFungi"/>
</dbReference>
<dbReference type="OrthoDB" id="532500at2759"/>
<gene>
    <name evidence="7" type="ORF">BCR42DRAFT_418719</name>
</gene>
<dbReference type="GO" id="GO:0003677">
    <property type="term" value="F:DNA binding"/>
    <property type="evidence" value="ECO:0007669"/>
    <property type="project" value="InterPro"/>
</dbReference>
<dbReference type="AlphaFoldDB" id="A0A1X2IDD7"/>
<evidence type="ECO:0000256" key="3">
    <source>
        <dbReference type="ARBA" id="ARBA00022478"/>
    </source>
</evidence>
<keyword evidence="3" id="KW-0240">DNA-directed RNA polymerase</keyword>
<keyword evidence="8" id="KW-1185">Reference proteome</keyword>
<organism evidence="7 8">
    <name type="scientific">Absidia repens</name>
    <dbReference type="NCBI Taxonomy" id="90262"/>
    <lineage>
        <taxon>Eukaryota</taxon>
        <taxon>Fungi</taxon>
        <taxon>Fungi incertae sedis</taxon>
        <taxon>Mucoromycota</taxon>
        <taxon>Mucoromycotina</taxon>
        <taxon>Mucoromycetes</taxon>
        <taxon>Mucorales</taxon>
        <taxon>Cunninghamellaceae</taxon>
        <taxon>Absidia</taxon>
    </lineage>
</organism>
<sequence length="418" mass="47097">MGKRKHSETEDKTSSKLTDIVLADLPDQTEAPVLATFPGTLPSSETTFTPYKRNYETSASKANERVVVGETEKVLFTGANFGENGPRDLHCKYYLGVYSKKDQQVTVTPTRVLSMRRNVKALANMDTEVINNKSFKLQRANLGMSFGTAKAKQQLRDEERNMVKAEDILDELSDVQREVGVNTANLPTQTYLRDQVKGSLPLPKYNIDAEAPEDVYDLDSIVTPDELNSIDVKEILKEDSLEGVQNLLPFSRSHFINTKIMQIINSTGKKDRHRLRLLIYLSYLMAYYSRVKRFELSDRERLQNALKNPPSIIIQGLTDRYTENSHRTPLMGDKILFFSFVIILILSDFKVFPDALAKDLSLKSSKAQTLLRNLGCRLDRANAEEVNNAGLDPKSNSKKAVLVVPLKFPEISKGGKSK</sequence>
<dbReference type="PANTHER" id="PTHR14440">
    <property type="entry name" value="DNA-DIRECTED RNA POLYMERASE I SUBUNIT RPA49"/>
    <property type="match status" value="1"/>
</dbReference>
<dbReference type="InterPro" id="IPR009668">
    <property type="entry name" value="RNA_pol-assoc_fac_A49-like"/>
</dbReference>
<accession>A0A1X2IDD7</accession>
<comment type="subcellular location">
    <subcellularLocation>
        <location evidence="1">Nucleus</location>
        <location evidence="1">Nucleolus</location>
    </subcellularLocation>
</comment>
<keyword evidence="5" id="KW-0539">Nucleus</keyword>
<evidence type="ECO:0000256" key="2">
    <source>
        <dbReference type="ARBA" id="ARBA00009430"/>
    </source>
</evidence>
<dbReference type="Pfam" id="PF06870">
    <property type="entry name" value="RNA_pol_I_A49"/>
    <property type="match status" value="1"/>
</dbReference>
<evidence type="ECO:0000256" key="5">
    <source>
        <dbReference type="ARBA" id="ARBA00023242"/>
    </source>
</evidence>
<reference evidence="7 8" key="1">
    <citation type="submission" date="2016-07" db="EMBL/GenBank/DDBJ databases">
        <title>Pervasive Adenine N6-methylation of Active Genes in Fungi.</title>
        <authorList>
            <consortium name="DOE Joint Genome Institute"/>
            <person name="Mondo S.J."/>
            <person name="Dannebaum R.O."/>
            <person name="Kuo R.C."/>
            <person name="Labutti K."/>
            <person name="Haridas S."/>
            <person name="Kuo A."/>
            <person name="Salamov A."/>
            <person name="Ahrendt S.R."/>
            <person name="Lipzen A."/>
            <person name="Sullivan W."/>
            <person name="Andreopoulos W.B."/>
            <person name="Clum A."/>
            <person name="Lindquist E."/>
            <person name="Daum C."/>
            <person name="Ramamoorthy G.K."/>
            <person name="Gryganskyi A."/>
            <person name="Culley D."/>
            <person name="Magnuson J.K."/>
            <person name="James T.Y."/>
            <person name="O'Malley M.A."/>
            <person name="Stajich J.E."/>
            <person name="Spatafora J.W."/>
            <person name="Visel A."/>
            <person name="Grigoriev I.V."/>
        </authorList>
    </citation>
    <scope>NUCLEOTIDE SEQUENCE [LARGE SCALE GENOMIC DNA]</scope>
    <source>
        <strain evidence="7 8">NRRL 1336</strain>
    </source>
</reference>
<name>A0A1X2IDD7_9FUNG</name>